<accession>A0ABX0TMJ5</accession>
<organism evidence="1 2">
    <name type="scientific">Sphingomonas vulcanisoli</name>
    <dbReference type="NCBI Taxonomy" id="1658060"/>
    <lineage>
        <taxon>Bacteria</taxon>
        <taxon>Pseudomonadati</taxon>
        <taxon>Pseudomonadota</taxon>
        <taxon>Alphaproteobacteria</taxon>
        <taxon>Sphingomonadales</taxon>
        <taxon>Sphingomonadaceae</taxon>
        <taxon>Sphingomonas</taxon>
    </lineage>
</organism>
<sequence>MSLDDAGLWPAAKWVQAEGADAAAPTRSIPLPIALGDGEVEQKIAAGVSVLVV</sequence>
<keyword evidence="2" id="KW-1185">Reference proteome</keyword>
<protein>
    <submittedName>
        <fullName evidence="1">Uncharacterized protein</fullName>
    </submittedName>
</protein>
<dbReference type="Proteomes" id="UP000727456">
    <property type="component" value="Unassembled WGS sequence"/>
</dbReference>
<comment type="caution">
    <text evidence="1">The sequence shown here is derived from an EMBL/GenBank/DDBJ whole genome shotgun (WGS) entry which is preliminary data.</text>
</comment>
<evidence type="ECO:0000313" key="2">
    <source>
        <dbReference type="Proteomes" id="UP000727456"/>
    </source>
</evidence>
<reference evidence="1 2" key="1">
    <citation type="submission" date="2020-03" db="EMBL/GenBank/DDBJ databases">
        <title>Genomic Encyclopedia of Type Strains, Phase III (KMG-III): the genomes of soil and plant-associated and newly described type strains.</title>
        <authorList>
            <person name="Whitman W."/>
        </authorList>
    </citation>
    <scope>NUCLEOTIDE SEQUENCE [LARGE SCALE GENOMIC DNA]</scope>
    <source>
        <strain evidence="1 2">CECT 8804</strain>
    </source>
</reference>
<proteinExistence type="predicted"/>
<name>A0ABX0TMJ5_9SPHN</name>
<dbReference type="EMBL" id="JAAOZC010000001">
    <property type="protein sequence ID" value="NIJ06744.1"/>
    <property type="molecule type" value="Genomic_DNA"/>
</dbReference>
<gene>
    <name evidence="1" type="ORF">FHS31_000326</name>
</gene>
<dbReference type="RefSeq" id="WP_167070888.1">
    <property type="nucleotide sequence ID" value="NZ_JAAOZC010000001.1"/>
</dbReference>
<evidence type="ECO:0000313" key="1">
    <source>
        <dbReference type="EMBL" id="NIJ06744.1"/>
    </source>
</evidence>